<proteinExistence type="predicted"/>
<dbReference type="EMBL" id="CM023471">
    <property type="protein sequence ID" value="KAH7966978.1"/>
    <property type="molecule type" value="Genomic_DNA"/>
</dbReference>
<name>A0ACB8DG57_DERSI</name>
<gene>
    <name evidence="1" type="ORF">HPB49_021148</name>
</gene>
<evidence type="ECO:0000313" key="2">
    <source>
        <dbReference type="Proteomes" id="UP000821865"/>
    </source>
</evidence>
<reference evidence="1" key="1">
    <citation type="submission" date="2020-05" db="EMBL/GenBank/DDBJ databases">
        <title>Large-scale comparative analyses of tick genomes elucidate their genetic diversity and vector capacities.</title>
        <authorList>
            <person name="Jia N."/>
            <person name="Wang J."/>
            <person name="Shi W."/>
            <person name="Du L."/>
            <person name="Sun Y."/>
            <person name="Zhan W."/>
            <person name="Jiang J."/>
            <person name="Wang Q."/>
            <person name="Zhang B."/>
            <person name="Ji P."/>
            <person name="Sakyi L.B."/>
            <person name="Cui X."/>
            <person name="Yuan T."/>
            <person name="Jiang B."/>
            <person name="Yang W."/>
            <person name="Lam T.T.-Y."/>
            <person name="Chang Q."/>
            <person name="Ding S."/>
            <person name="Wang X."/>
            <person name="Zhu J."/>
            <person name="Ruan X."/>
            <person name="Zhao L."/>
            <person name="Wei J."/>
            <person name="Que T."/>
            <person name="Du C."/>
            <person name="Cheng J."/>
            <person name="Dai P."/>
            <person name="Han X."/>
            <person name="Huang E."/>
            <person name="Gao Y."/>
            <person name="Liu J."/>
            <person name="Shao H."/>
            <person name="Ye R."/>
            <person name="Li L."/>
            <person name="Wei W."/>
            <person name="Wang X."/>
            <person name="Wang C."/>
            <person name="Yang T."/>
            <person name="Huo Q."/>
            <person name="Li W."/>
            <person name="Guo W."/>
            <person name="Chen H."/>
            <person name="Zhou L."/>
            <person name="Ni X."/>
            <person name="Tian J."/>
            <person name="Zhou Y."/>
            <person name="Sheng Y."/>
            <person name="Liu T."/>
            <person name="Pan Y."/>
            <person name="Xia L."/>
            <person name="Li J."/>
            <person name="Zhao F."/>
            <person name="Cao W."/>
        </authorList>
    </citation>
    <scope>NUCLEOTIDE SEQUENCE</scope>
    <source>
        <strain evidence="1">Dsil-2018</strain>
    </source>
</reference>
<sequence>MVLCALGAFLANTHALAFPLISNGVKYRCKQQYANDSAAAAKYASAAHEAGGEIGRCLVYEDPNDPNDTQTVPCQEWEYDEELAKRTAVSEWNMVCRNKALIVIMYAIQNAGPAVLALAAGHIADNVGRVPVLLAAVAVLSVSTAAMCMCRDYVTHAVLKFFSSGSAILSMTTSAISLFEVTTHDNRPLHIAVSVTLGLLAADSWYFFLVPWNLRWERKLCIFILPALFLLPAFLTVSESPRWLVANGMYDKAERVIMAAAEKNHFPTTNAACLVGALKAVVARRSDRRRSTFAEELLNMFSIRRRAFVMCGCFFSNSFALYGITFAKGQLYTPWIPYIAFTFNSTVYALAHLLIRRFAMLTVITVLFAALCAVQCFLCLTVFAEWEVTTEALLQADIALYYSGSVVCFVYVLELFPTAMRATAVGWAIACGRLGVGCALSFALVKNTGHEYLAPAAAGLLLFASLLTLRILPPATTIECTKMSSREMSGQTKQSIEHMKATLETQLNQRRKSKASSEGGSKSISNRSRRFKTRK</sequence>
<accession>A0ACB8DG57</accession>
<comment type="caution">
    <text evidence="1">The sequence shown here is derived from an EMBL/GenBank/DDBJ whole genome shotgun (WGS) entry which is preliminary data.</text>
</comment>
<protein>
    <submittedName>
        <fullName evidence="1">Uncharacterized protein</fullName>
    </submittedName>
</protein>
<evidence type="ECO:0000313" key="1">
    <source>
        <dbReference type="EMBL" id="KAH7966978.1"/>
    </source>
</evidence>
<keyword evidence="2" id="KW-1185">Reference proteome</keyword>
<dbReference type="Proteomes" id="UP000821865">
    <property type="component" value="Chromosome 2"/>
</dbReference>
<organism evidence="1 2">
    <name type="scientific">Dermacentor silvarum</name>
    <name type="common">Tick</name>
    <dbReference type="NCBI Taxonomy" id="543639"/>
    <lineage>
        <taxon>Eukaryota</taxon>
        <taxon>Metazoa</taxon>
        <taxon>Ecdysozoa</taxon>
        <taxon>Arthropoda</taxon>
        <taxon>Chelicerata</taxon>
        <taxon>Arachnida</taxon>
        <taxon>Acari</taxon>
        <taxon>Parasitiformes</taxon>
        <taxon>Ixodida</taxon>
        <taxon>Ixodoidea</taxon>
        <taxon>Ixodidae</taxon>
        <taxon>Rhipicephalinae</taxon>
        <taxon>Dermacentor</taxon>
    </lineage>
</organism>